<gene>
    <name evidence="9" type="primary">il19l</name>
</gene>
<feature type="chain" id="PRO_5034421291" description="Interleukin family protein" evidence="8">
    <location>
        <begin position="42"/>
        <end position="192"/>
    </location>
</feature>
<comment type="function">
    <text evidence="7">Immune regulatory cytokine.</text>
</comment>
<dbReference type="InterPro" id="IPR009079">
    <property type="entry name" value="4_helix_cytokine-like_core"/>
</dbReference>
<reference evidence="9" key="2">
    <citation type="submission" date="2025-08" db="UniProtKB">
        <authorList>
            <consortium name="Ensembl"/>
        </authorList>
    </citation>
    <scope>IDENTIFICATION</scope>
</reference>
<dbReference type="RefSeq" id="XP_028302030.1">
    <property type="nucleotide sequence ID" value="XM_028446229.1"/>
</dbReference>
<comment type="similarity">
    <text evidence="2 7">Belongs to the IL-10 family.</text>
</comment>
<dbReference type="Pfam" id="PF00726">
    <property type="entry name" value="IL10"/>
    <property type="match status" value="1"/>
</dbReference>
<evidence type="ECO:0000256" key="6">
    <source>
        <dbReference type="PIRSR" id="PIRSR620443-51"/>
    </source>
</evidence>
<evidence type="ECO:0000256" key="2">
    <source>
        <dbReference type="ARBA" id="ARBA00008813"/>
    </source>
</evidence>
<dbReference type="InterPro" id="IPR020423">
    <property type="entry name" value="IL-10_CS"/>
</dbReference>
<reference evidence="9" key="3">
    <citation type="submission" date="2025-09" db="UniProtKB">
        <authorList>
            <consortium name="Ensembl"/>
        </authorList>
    </citation>
    <scope>IDENTIFICATION</scope>
</reference>
<accession>A0A8C5E3Q0</accession>
<dbReference type="Gene3D" id="1.20.1250.10">
    <property type="match status" value="1"/>
</dbReference>
<dbReference type="GO" id="GO:0005615">
    <property type="term" value="C:extracellular space"/>
    <property type="evidence" value="ECO:0007669"/>
    <property type="project" value="UniProtKB-UniRule"/>
</dbReference>
<dbReference type="PANTHER" id="PTHR48482:SF3">
    <property type="entry name" value="INTERLEUKIN-19"/>
    <property type="match status" value="1"/>
</dbReference>
<evidence type="ECO:0000256" key="7">
    <source>
        <dbReference type="RuleBase" id="RU368043"/>
    </source>
</evidence>
<dbReference type="GeneID" id="114463017"/>
<reference evidence="9" key="1">
    <citation type="submission" date="2020-06" db="EMBL/GenBank/DDBJ databases">
        <authorList>
            <consortium name="Wellcome Sanger Institute Data Sharing"/>
        </authorList>
    </citation>
    <scope>NUCLEOTIDE SEQUENCE [LARGE SCALE GENOMIC DNA]</scope>
</reference>
<evidence type="ECO:0000256" key="1">
    <source>
        <dbReference type="ARBA" id="ARBA00004613"/>
    </source>
</evidence>
<comment type="subcellular location">
    <subcellularLocation>
        <location evidence="1 7">Secreted</location>
    </subcellularLocation>
</comment>
<dbReference type="Proteomes" id="UP000694680">
    <property type="component" value="Chromosome 5"/>
</dbReference>
<dbReference type="GO" id="GO:0005125">
    <property type="term" value="F:cytokine activity"/>
    <property type="evidence" value="ECO:0007669"/>
    <property type="project" value="UniProtKB-UniRule"/>
</dbReference>
<feature type="signal peptide" evidence="8">
    <location>
        <begin position="1"/>
        <end position="41"/>
    </location>
</feature>
<organism evidence="9 10">
    <name type="scientific">Gouania willdenowi</name>
    <name type="common">Blunt-snouted clingfish</name>
    <name type="synonym">Lepadogaster willdenowi</name>
    <dbReference type="NCBI Taxonomy" id="441366"/>
    <lineage>
        <taxon>Eukaryota</taxon>
        <taxon>Metazoa</taxon>
        <taxon>Chordata</taxon>
        <taxon>Craniata</taxon>
        <taxon>Vertebrata</taxon>
        <taxon>Euteleostomi</taxon>
        <taxon>Actinopterygii</taxon>
        <taxon>Neopterygii</taxon>
        <taxon>Teleostei</taxon>
        <taxon>Neoteleostei</taxon>
        <taxon>Acanthomorphata</taxon>
        <taxon>Ovalentaria</taxon>
        <taxon>Blenniimorphae</taxon>
        <taxon>Blenniiformes</taxon>
        <taxon>Gobiesocoidei</taxon>
        <taxon>Gobiesocidae</taxon>
        <taxon>Gobiesocinae</taxon>
        <taxon>Gouania</taxon>
    </lineage>
</organism>
<evidence type="ECO:0000256" key="8">
    <source>
        <dbReference type="SAM" id="SignalP"/>
    </source>
</evidence>
<dbReference type="Ensembl" id="ENSGWIT00000016639.1">
    <property type="protein sequence ID" value="ENSGWIP00000015077.1"/>
    <property type="gene ID" value="ENSGWIG00000008450.1"/>
</dbReference>
<feature type="disulfide bond" evidence="6">
    <location>
        <begin position="96"/>
        <end position="145"/>
    </location>
</feature>
<evidence type="ECO:0000256" key="4">
    <source>
        <dbReference type="ARBA" id="ARBA00022525"/>
    </source>
</evidence>
<dbReference type="AlphaFoldDB" id="A0A8C5E3Q0"/>
<evidence type="ECO:0000256" key="3">
    <source>
        <dbReference type="ARBA" id="ARBA00022514"/>
    </source>
</evidence>
<keyword evidence="6" id="KW-1015">Disulfide bond</keyword>
<dbReference type="SUPFAM" id="SSF47266">
    <property type="entry name" value="4-helical cytokines"/>
    <property type="match status" value="1"/>
</dbReference>
<dbReference type="InterPro" id="IPR020443">
    <property type="entry name" value="IL-10/19/20/24/26"/>
</dbReference>
<protein>
    <recommendedName>
        <fullName evidence="7">Interleukin family protein</fullName>
    </recommendedName>
</protein>
<name>A0A8C5E3Q0_GOUWI</name>
<proteinExistence type="inferred from homology"/>
<evidence type="ECO:0000313" key="10">
    <source>
        <dbReference type="Proteomes" id="UP000694680"/>
    </source>
</evidence>
<dbReference type="PANTHER" id="PTHR48482">
    <property type="entry name" value="INTERLEUKIN-19-RELATED"/>
    <property type="match status" value="1"/>
</dbReference>
<keyword evidence="3 7" id="KW-0202">Cytokine</keyword>
<keyword evidence="5 8" id="KW-0732">Signal</keyword>
<dbReference type="OrthoDB" id="9938154at2759"/>
<keyword evidence="4 7" id="KW-0964">Secreted</keyword>
<sequence length="192" mass="21750">MHIFTKTPNTQLQLSSTMKVLHGCSLCLLLLLSALREHVESRTLHLDNCSVNVHFLELRKYYSDIQMSAISGDGEIGIKLLDKSLIKHIQDGQTCCFVRLMLRFYVERVFGNYATFQPHHQRVTSVLANAFVTIRKDVHKCHCQCGEDTQRKIDSVHAEFDKLQINQAAVKAVGELGTVLDWLDGLGQKTQP</sequence>
<keyword evidence="10" id="KW-1185">Reference proteome</keyword>
<feature type="disulfide bond" evidence="6">
    <location>
        <begin position="95"/>
        <end position="143"/>
    </location>
</feature>
<evidence type="ECO:0000313" key="9">
    <source>
        <dbReference type="Ensembl" id="ENSGWIP00000015077.1"/>
    </source>
</evidence>
<feature type="disulfide bond" evidence="6">
    <location>
        <begin position="49"/>
        <end position="141"/>
    </location>
</feature>
<dbReference type="CTD" id="100004224"/>
<dbReference type="PROSITE" id="PS00520">
    <property type="entry name" value="INTERLEUKIN_10"/>
    <property type="match status" value="1"/>
</dbReference>
<evidence type="ECO:0000256" key="5">
    <source>
        <dbReference type="ARBA" id="ARBA00022729"/>
    </source>
</evidence>